<dbReference type="PROSITE" id="PS51007">
    <property type="entry name" value="CYTC"/>
    <property type="match status" value="1"/>
</dbReference>
<dbReference type="PIRSF" id="PIRSF000008">
    <property type="entry name" value="Cytochrome_c551i"/>
    <property type="match status" value="1"/>
</dbReference>
<evidence type="ECO:0000256" key="2">
    <source>
        <dbReference type="ARBA" id="ARBA00022723"/>
    </source>
</evidence>
<protein>
    <recommendedName>
        <fullName evidence="4">Cytochrome c-L</fullName>
    </recommendedName>
</protein>
<dbReference type="Gene3D" id="1.10.760.10">
    <property type="entry name" value="Cytochrome c-like domain"/>
    <property type="match status" value="1"/>
</dbReference>
<evidence type="ECO:0000313" key="10">
    <source>
        <dbReference type="Proteomes" id="UP000270743"/>
    </source>
</evidence>
<comment type="subcellular location">
    <subcellularLocation>
        <location evidence="4">Periplasm</location>
    </subcellularLocation>
</comment>
<dbReference type="GO" id="GO:0015945">
    <property type="term" value="P:methanol metabolic process"/>
    <property type="evidence" value="ECO:0007669"/>
    <property type="project" value="UniProtKB-UniRule"/>
</dbReference>
<dbReference type="GO" id="GO:0009055">
    <property type="term" value="F:electron transfer activity"/>
    <property type="evidence" value="ECO:0007669"/>
    <property type="project" value="UniProtKB-UniRule"/>
</dbReference>
<feature type="signal peptide" evidence="7">
    <location>
        <begin position="1"/>
        <end position="22"/>
    </location>
</feature>
<keyword evidence="7" id="KW-0732">Signal</keyword>
<sequence length="177" mass="19373">MRHLSLAVIVTGLGLGLGAAFAQPQFYNTVDGSPLNFDDAMEEGRDTEAVKEFMATGVNIYNENPEVMAQAEETYNTMCSGCHGHYGEGKIGPGINDSYWTYPQNETDVGLFSTLYGGASGQMGPMWGSLTLDEMLLAMAWVRHLYTGDPQTATWLTPEQRENFAPFKPQGAEEDQS</sequence>
<dbReference type="GO" id="GO:0005506">
    <property type="term" value="F:iron ion binding"/>
    <property type="evidence" value="ECO:0007669"/>
    <property type="project" value="UniProtKB-UniRule"/>
</dbReference>
<dbReference type="EMBL" id="UZWE01000025">
    <property type="protein sequence ID" value="VDS08194.1"/>
    <property type="molecule type" value="Genomic_DNA"/>
</dbReference>
<evidence type="ECO:0000256" key="6">
    <source>
        <dbReference type="PIRSR" id="PIRSR000008-2"/>
    </source>
</evidence>
<dbReference type="RefSeq" id="WP_126153880.1">
    <property type="nucleotide sequence ID" value="NZ_UZWE01000025.1"/>
</dbReference>
<evidence type="ECO:0000256" key="7">
    <source>
        <dbReference type="SAM" id="SignalP"/>
    </source>
</evidence>
<comment type="PTM">
    <text evidence="5">Binds 1 heme c group covalently per subunit.</text>
</comment>
<keyword evidence="3 4" id="KW-0408">Iron</keyword>
<feature type="binding site" description="covalent" evidence="5">
    <location>
        <position position="82"/>
    </location>
    <ligand>
        <name>heme c</name>
        <dbReference type="ChEBI" id="CHEBI:61717"/>
    </ligand>
</feature>
<reference evidence="9 10" key="1">
    <citation type="submission" date="2018-12" db="EMBL/GenBank/DDBJ databases">
        <authorList>
            <person name="Criscuolo A."/>
        </authorList>
    </citation>
    <scope>NUCLEOTIDE SEQUENCE [LARGE SCALE GENOMIC DNA]</scope>
    <source>
        <strain evidence="9">ACIP1116241</strain>
    </source>
</reference>
<dbReference type="AlphaFoldDB" id="A0A3S4DAP4"/>
<evidence type="ECO:0000259" key="8">
    <source>
        <dbReference type="PROSITE" id="PS51007"/>
    </source>
</evidence>
<proteinExistence type="predicted"/>
<evidence type="ECO:0000313" key="9">
    <source>
        <dbReference type="EMBL" id="VDS08194.1"/>
    </source>
</evidence>
<dbReference type="InterPro" id="IPR009153">
    <property type="entry name" value="Cyt_cL"/>
</dbReference>
<name>A0A3S4DAP4_9RHOB</name>
<feature type="binding site" description="axial binding residue" evidence="6">
    <location>
        <position position="83"/>
    </location>
    <ligand>
        <name>heme c</name>
        <dbReference type="ChEBI" id="CHEBI:61717"/>
    </ligand>
    <ligandPart>
        <name>Fe</name>
        <dbReference type="ChEBI" id="CHEBI:18248"/>
    </ligandPart>
</feature>
<gene>
    <name evidence="9" type="primary">moxG</name>
    <name evidence="9" type="ORF">PARHAE_01377</name>
</gene>
<keyword evidence="4" id="KW-0485">Methanol utilization</keyword>
<keyword evidence="4" id="KW-0574">Periplasm</keyword>
<dbReference type="OrthoDB" id="9779283at2"/>
<comment type="function">
    <text evidence="4">Electron acceptor for MDH. Acts in methanol oxidation.</text>
</comment>
<keyword evidence="4" id="KW-0249">Electron transport</keyword>
<dbReference type="GO" id="GO:0042597">
    <property type="term" value="C:periplasmic space"/>
    <property type="evidence" value="ECO:0007669"/>
    <property type="project" value="UniProtKB-SubCell"/>
</dbReference>
<keyword evidence="1 4" id="KW-0349">Heme</keyword>
<dbReference type="GO" id="GO:0020037">
    <property type="term" value="F:heme binding"/>
    <property type="evidence" value="ECO:0007669"/>
    <property type="project" value="UniProtKB-UniRule"/>
</dbReference>
<keyword evidence="10" id="KW-1185">Reference proteome</keyword>
<organism evidence="9 10">
    <name type="scientific">Paracoccus haematequi</name>
    <dbReference type="NCBI Taxonomy" id="2491866"/>
    <lineage>
        <taxon>Bacteria</taxon>
        <taxon>Pseudomonadati</taxon>
        <taxon>Pseudomonadota</taxon>
        <taxon>Alphaproteobacteria</taxon>
        <taxon>Rhodobacterales</taxon>
        <taxon>Paracoccaceae</taxon>
        <taxon>Paracoccus</taxon>
    </lineage>
</organism>
<dbReference type="SUPFAM" id="SSF46626">
    <property type="entry name" value="Cytochrome c"/>
    <property type="match status" value="1"/>
</dbReference>
<keyword evidence="4" id="KW-0813">Transport</keyword>
<feature type="chain" id="PRO_5018699843" description="Cytochrome c-L" evidence="7">
    <location>
        <begin position="23"/>
        <end position="177"/>
    </location>
</feature>
<accession>A0A3S4DAP4</accession>
<evidence type="ECO:0000256" key="5">
    <source>
        <dbReference type="PIRSR" id="PIRSR000008-1"/>
    </source>
</evidence>
<dbReference type="Proteomes" id="UP000270743">
    <property type="component" value="Unassembled WGS sequence"/>
</dbReference>
<evidence type="ECO:0000256" key="4">
    <source>
        <dbReference type="PIRNR" id="PIRNR000008"/>
    </source>
</evidence>
<keyword evidence="2 4" id="KW-0479">Metal-binding</keyword>
<evidence type="ECO:0000256" key="3">
    <source>
        <dbReference type="ARBA" id="ARBA00023004"/>
    </source>
</evidence>
<feature type="domain" description="Cytochrome c" evidence="8">
    <location>
        <begin position="66"/>
        <end position="146"/>
    </location>
</feature>
<evidence type="ECO:0000256" key="1">
    <source>
        <dbReference type="ARBA" id="ARBA00022617"/>
    </source>
</evidence>
<feature type="binding site" description="covalent" evidence="5">
    <location>
        <position position="79"/>
    </location>
    <ligand>
        <name>heme c</name>
        <dbReference type="ChEBI" id="CHEBI:61717"/>
    </ligand>
</feature>
<dbReference type="InterPro" id="IPR036909">
    <property type="entry name" value="Cyt_c-like_dom_sf"/>
</dbReference>
<dbReference type="NCBIfam" id="TIGR03872">
    <property type="entry name" value="cytochrome_MoxG"/>
    <property type="match status" value="1"/>
</dbReference>
<dbReference type="InterPro" id="IPR009056">
    <property type="entry name" value="Cyt_c-like_dom"/>
</dbReference>